<dbReference type="EMBL" id="LJCR01001348">
    <property type="protein sequence ID" value="KPV50521.1"/>
    <property type="molecule type" value="Genomic_DNA"/>
</dbReference>
<reference evidence="2 3" key="1">
    <citation type="submission" date="2015-09" db="EMBL/GenBank/DDBJ databases">
        <title>Draft genome sequence of Kouleothrix aurantiaca JCM 19913.</title>
        <authorList>
            <person name="Hemp J."/>
        </authorList>
    </citation>
    <scope>NUCLEOTIDE SEQUENCE [LARGE SCALE GENOMIC DNA]</scope>
    <source>
        <strain evidence="2 3">COM-B</strain>
    </source>
</reference>
<accession>A0A0P9CY93</accession>
<protein>
    <submittedName>
        <fullName evidence="2">Uncharacterized protein</fullName>
    </submittedName>
</protein>
<feature type="region of interest" description="Disordered" evidence="1">
    <location>
        <begin position="1"/>
        <end position="21"/>
    </location>
</feature>
<keyword evidence="3" id="KW-1185">Reference proteome</keyword>
<comment type="caution">
    <text evidence="2">The sequence shown here is derived from an EMBL/GenBank/DDBJ whole genome shotgun (WGS) entry which is preliminary data.</text>
</comment>
<name>A0A0P9CY93_9CHLR</name>
<evidence type="ECO:0000313" key="2">
    <source>
        <dbReference type="EMBL" id="KPV50521.1"/>
    </source>
</evidence>
<evidence type="ECO:0000256" key="1">
    <source>
        <dbReference type="SAM" id="MobiDB-lite"/>
    </source>
</evidence>
<dbReference type="Proteomes" id="UP000050509">
    <property type="component" value="Unassembled WGS sequence"/>
</dbReference>
<sequence length="100" mass="11508">MTNYLSRNERRKNYKDELSGKKKRNKCYKNMQMRWLWSSIVIRKPLFAPNNRLHADAAGAALDLGVFFTAFPCPPLSRSTIPPAAQVKRSVGRVSFHRLS</sequence>
<dbReference type="AlphaFoldDB" id="A0A0P9CY93"/>
<proteinExistence type="predicted"/>
<gene>
    <name evidence="2" type="ORF">SE17_26470</name>
</gene>
<organism evidence="2 3">
    <name type="scientific">Kouleothrix aurantiaca</name>
    <dbReference type="NCBI Taxonomy" id="186479"/>
    <lineage>
        <taxon>Bacteria</taxon>
        <taxon>Bacillati</taxon>
        <taxon>Chloroflexota</taxon>
        <taxon>Chloroflexia</taxon>
        <taxon>Chloroflexales</taxon>
        <taxon>Roseiflexineae</taxon>
        <taxon>Roseiflexaceae</taxon>
        <taxon>Kouleothrix</taxon>
    </lineage>
</organism>
<evidence type="ECO:0000313" key="3">
    <source>
        <dbReference type="Proteomes" id="UP000050509"/>
    </source>
</evidence>